<accession>A0A402CP79</accession>
<feature type="binding site" evidence="1">
    <location>
        <position position="216"/>
    </location>
    <ligand>
        <name>Mg(2+)</name>
        <dbReference type="ChEBI" id="CHEBI:18420"/>
        <label>1</label>
    </ligand>
</feature>
<dbReference type="EMBL" id="AP025739">
    <property type="protein sequence ID" value="BDI33094.1"/>
    <property type="molecule type" value="Genomic_DNA"/>
</dbReference>
<feature type="binding site" evidence="1">
    <location>
        <position position="35"/>
    </location>
    <ligand>
        <name>Mg(2+)</name>
        <dbReference type="ChEBI" id="CHEBI:18420"/>
        <label>1</label>
    </ligand>
</feature>
<feature type="binding site" evidence="1">
    <location>
        <position position="213"/>
    </location>
    <ligand>
        <name>Mg(2+)</name>
        <dbReference type="ChEBI" id="CHEBI:18420"/>
        <label>1</label>
    </ligand>
</feature>
<dbReference type="OrthoDB" id="9814572at2"/>
<keyword evidence="1" id="KW-0479">Metal-binding</keyword>
<dbReference type="AlphaFoldDB" id="A0A402CP79"/>
<feature type="binding site" evidence="1">
    <location>
        <position position="34"/>
    </location>
    <ligand>
        <name>Mg(2+)</name>
        <dbReference type="ChEBI" id="CHEBI:18420"/>
        <label>1</label>
    </ligand>
</feature>
<dbReference type="RefSeq" id="WP_119319237.1">
    <property type="nucleotide sequence ID" value="NZ_AP025739.1"/>
</dbReference>
<keyword evidence="3" id="KW-1185">Reference proteome</keyword>
<dbReference type="SUPFAM" id="SSF101478">
    <property type="entry name" value="ADP-ribosylglycohydrolase"/>
    <property type="match status" value="1"/>
</dbReference>
<protein>
    <submittedName>
        <fullName evidence="2">Uncharacterized protein</fullName>
    </submittedName>
</protein>
<evidence type="ECO:0000313" key="2">
    <source>
        <dbReference type="EMBL" id="BDI33094.1"/>
    </source>
</evidence>
<dbReference type="Pfam" id="PF03747">
    <property type="entry name" value="ADP_ribosyl_GH"/>
    <property type="match status" value="1"/>
</dbReference>
<dbReference type="KEGG" id="ccot:CCAX7_51450"/>
<feature type="binding site" evidence="1">
    <location>
        <position position="36"/>
    </location>
    <ligand>
        <name>Mg(2+)</name>
        <dbReference type="ChEBI" id="CHEBI:18420"/>
        <label>1</label>
    </ligand>
</feature>
<evidence type="ECO:0000256" key="1">
    <source>
        <dbReference type="PIRSR" id="PIRSR605502-1"/>
    </source>
</evidence>
<evidence type="ECO:0000313" key="3">
    <source>
        <dbReference type="Proteomes" id="UP000287394"/>
    </source>
</evidence>
<dbReference type="PANTHER" id="PTHR16222:SF12">
    <property type="entry name" value="ADP-RIBOSYLGLYCOHYDROLASE-RELATED"/>
    <property type="match status" value="1"/>
</dbReference>
<feature type="binding site" evidence="1">
    <location>
        <position position="215"/>
    </location>
    <ligand>
        <name>Mg(2+)</name>
        <dbReference type="ChEBI" id="CHEBI:18420"/>
        <label>1</label>
    </ligand>
</feature>
<dbReference type="GO" id="GO:0046872">
    <property type="term" value="F:metal ion binding"/>
    <property type="evidence" value="ECO:0007669"/>
    <property type="project" value="UniProtKB-KW"/>
</dbReference>
<dbReference type="InterPro" id="IPR005502">
    <property type="entry name" value="Ribosyl_crysJ1"/>
</dbReference>
<dbReference type="InterPro" id="IPR036705">
    <property type="entry name" value="Ribosyl_crysJ1_sf"/>
</dbReference>
<sequence>MLGAIAGDVIGSVYERNNVKFQDFPLFSGHCRFTDDSVLTAAVAEVLLEGDAESHEAYVDKFHEFFHLYPDAGFGGTFFDWARSRSRLPYGSWGNGSAMRVSPIGYAFDTLDEVLAEAKISAEVTHDHSEGIKGAQAIAAAVFLARHGESKASIKTEISQRFSYDLRPTLDEIRPSYRFYVSCQGSVPQAITAFLESENFEDAVRKAISLGGDSDTLACMAGAIAEAFYGGVPDPIAERTIKHLDTRLRATVEEFATVYGNDVL</sequence>
<dbReference type="InterPro" id="IPR050792">
    <property type="entry name" value="ADP-ribosylglycohydrolase"/>
</dbReference>
<comment type="cofactor">
    <cofactor evidence="1">
        <name>Mg(2+)</name>
        <dbReference type="ChEBI" id="CHEBI:18420"/>
    </cofactor>
    <text evidence="1">Binds 2 magnesium ions per subunit.</text>
</comment>
<name>A0A402CP79_9BACT</name>
<dbReference type="Proteomes" id="UP000287394">
    <property type="component" value="Chromosome"/>
</dbReference>
<proteinExistence type="predicted"/>
<reference evidence="2 3" key="1">
    <citation type="journal article" date="2019" name="Int. J. Syst. Evol. Microbiol.">
        <title>Capsulimonas corticalis gen. nov., sp. nov., an aerobic capsulated bacterium, of a novel bacterial order, Capsulimonadales ord. nov., of the class Armatimonadia of the phylum Armatimonadetes.</title>
        <authorList>
            <person name="Li J."/>
            <person name="Kudo C."/>
            <person name="Tonouchi A."/>
        </authorList>
    </citation>
    <scope>NUCLEOTIDE SEQUENCE [LARGE SCALE GENOMIC DNA]</scope>
    <source>
        <strain evidence="2 3">AX-7</strain>
    </source>
</reference>
<gene>
    <name evidence="2" type="ORF">CCAX7_51450</name>
</gene>
<organism evidence="2 3">
    <name type="scientific">Capsulimonas corticalis</name>
    <dbReference type="NCBI Taxonomy" id="2219043"/>
    <lineage>
        <taxon>Bacteria</taxon>
        <taxon>Bacillati</taxon>
        <taxon>Armatimonadota</taxon>
        <taxon>Armatimonadia</taxon>
        <taxon>Capsulimonadales</taxon>
        <taxon>Capsulimonadaceae</taxon>
        <taxon>Capsulimonas</taxon>
    </lineage>
</organism>
<dbReference type="Gene3D" id="1.10.4080.10">
    <property type="entry name" value="ADP-ribosylation/Crystallin J1"/>
    <property type="match status" value="1"/>
</dbReference>
<dbReference type="PANTHER" id="PTHR16222">
    <property type="entry name" value="ADP-RIBOSYLGLYCOHYDROLASE"/>
    <property type="match status" value="1"/>
</dbReference>
<keyword evidence="1" id="KW-0460">Magnesium</keyword>